<protein>
    <recommendedName>
        <fullName evidence="1">F-box domain-containing protein</fullName>
    </recommendedName>
</protein>
<evidence type="ECO:0000313" key="3">
    <source>
        <dbReference type="Proteomes" id="UP000663828"/>
    </source>
</evidence>
<proteinExistence type="predicted"/>
<keyword evidence="3" id="KW-1185">Reference proteome</keyword>
<dbReference type="Gene3D" id="3.80.10.10">
    <property type="entry name" value="Ribonuclease Inhibitor"/>
    <property type="match status" value="2"/>
</dbReference>
<dbReference type="EMBL" id="CAJNOR010009731">
    <property type="protein sequence ID" value="CAF1647625.1"/>
    <property type="molecule type" value="Genomic_DNA"/>
</dbReference>
<sequence>MKFELLPNEIFREIFEYLDIFDVIHSFNELIPLPLYLNFVDVSKFKFDRLCQLLTTHSNVKEQVYSLKLSNKSTPGQIETFFSSFSLLDFPHLRSLTLIQIDKNASSQLQSILPLLPQLNSFHLLDSNDIHLTHPLSSNLQTLTIPTIVSLSKTSSITNLTISGCSLDQLSYYIFKHLPLLTCLDIKHCSSHYSQVKISFDDERSKAVHLKQLMIFNFEYGFEYFKNFAKQIPKLTTLQLCATSLDMMNAHQWKQLILSSLSYLTDFKFIFYYQFPTHTVELNTQLDDFQNEFWTEQHHWYTEYSLSTCSATIYTIPYMLDSYQLEYESNRYGNQLINTFDKVRSLTVYHRSMIKPEQYYFSRVRSLTIISAEDCRRPAIGGQGFQFLGTLVDITKIEHLNISVKVQIKESTGFLRFLQGLPRLSSLTISIGALNYFHFNDELRDYLSKTIKHLQIYKYCPTTFRYYGIRDLCEMFSNLEQLKCVHLAQANDLLFLLEHLPKLTSLTAYLWFVKDDNHFYSWFIKATQNFNIIFDLKPTRKRETLLSAWIERK</sequence>
<organism evidence="2 3">
    <name type="scientific">Adineta ricciae</name>
    <name type="common">Rotifer</name>
    <dbReference type="NCBI Taxonomy" id="249248"/>
    <lineage>
        <taxon>Eukaryota</taxon>
        <taxon>Metazoa</taxon>
        <taxon>Spiralia</taxon>
        <taxon>Gnathifera</taxon>
        <taxon>Rotifera</taxon>
        <taxon>Eurotatoria</taxon>
        <taxon>Bdelloidea</taxon>
        <taxon>Adinetida</taxon>
        <taxon>Adinetidae</taxon>
        <taxon>Adineta</taxon>
    </lineage>
</organism>
<dbReference type="InterPro" id="IPR032675">
    <property type="entry name" value="LRR_dom_sf"/>
</dbReference>
<comment type="caution">
    <text evidence="2">The sequence shown here is derived from an EMBL/GenBank/DDBJ whole genome shotgun (WGS) entry which is preliminary data.</text>
</comment>
<gene>
    <name evidence="2" type="ORF">XAT740_LOCUS54389</name>
</gene>
<evidence type="ECO:0000259" key="1">
    <source>
        <dbReference type="PROSITE" id="PS50181"/>
    </source>
</evidence>
<dbReference type="AlphaFoldDB" id="A0A816EJW3"/>
<name>A0A816EJW3_ADIRI</name>
<dbReference type="InterPro" id="IPR001810">
    <property type="entry name" value="F-box_dom"/>
</dbReference>
<dbReference type="Proteomes" id="UP000663828">
    <property type="component" value="Unassembled WGS sequence"/>
</dbReference>
<accession>A0A816EJW3</accession>
<evidence type="ECO:0000313" key="2">
    <source>
        <dbReference type="EMBL" id="CAF1647625.1"/>
    </source>
</evidence>
<reference evidence="2" key="1">
    <citation type="submission" date="2021-02" db="EMBL/GenBank/DDBJ databases">
        <authorList>
            <person name="Nowell W R."/>
        </authorList>
    </citation>
    <scope>NUCLEOTIDE SEQUENCE</scope>
</reference>
<dbReference type="PROSITE" id="PS50181">
    <property type="entry name" value="FBOX"/>
    <property type="match status" value="1"/>
</dbReference>
<feature type="domain" description="F-box" evidence="1">
    <location>
        <begin position="1"/>
        <end position="24"/>
    </location>
</feature>
<dbReference type="SUPFAM" id="SSF52047">
    <property type="entry name" value="RNI-like"/>
    <property type="match status" value="2"/>
</dbReference>